<dbReference type="PANTHER" id="PTHR11439">
    <property type="entry name" value="GAG-POL-RELATED RETROTRANSPOSON"/>
    <property type="match status" value="1"/>
</dbReference>
<sequence length="507" mass="57435">MVPSNGRRDEINNTWELVERPPNQEVIGSRIVLRNKYSSDGTLLRRTARLVAQEFGQRPGTHFKETFAPVARIGTVRILMSLATQLNMEVRQFDITCAYLNGELQEEIMMNPSRHLEEISKIIIRDERGELHVKARKMLQLLKRGDMICKLRKSLYGLRQAGRSWHAKLDEVLKNFGANPTKADPCLYSIGSGEELTLIAVYVDDIIVASKNSCIIRGLASHLSEKFETKDLGPIKYCVGIEFSRGAEGFHAKQTGYINELLNRFGMIEANTVCTPLDLGTKLDPDQKIPFRELLGALTYLSTCTRPDISYAVSYLGQFSNCYGQNHWIAAKRVLRYLKGTRDLGLQFRRETSPLVGYVDADWGNCHIDRKSYSGYVFMMGRTPIAWESRKQRTVALSSTEAEYMGMSVAAKAASYFKSFMAELGLKHLGEIVVYEDNMGAIKLSKNPMFHARTKHIDISYHFIKEAMQNGTFKVEHLASRDMVADIFTKPLPGPRHRECTVMLNLV</sequence>
<dbReference type="CDD" id="cd09272">
    <property type="entry name" value="RNase_HI_RT_Ty1"/>
    <property type="match status" value="1"/>
</dbReference>
<proteinExistence type="predicted"/>
<dbReference type="PANTHER" id="PTHR11439:SF463">
    <property type="entry name" value="REVERSE TRANSCRIPTASE TY1_COPIA-TYPE DOMAIN-CONTAINING PROTEIN"/>
    <property type="match status" value="1"/>
</dbReference>
<dbReference type="SUPFAM" id="SSF56672">
    <property type="entry name" value="DNA/RNA polymerases"/>
    <property type="match status" value="1"/>
</dbReference>
<protein>
    <recommendedName>
        <fullName evidence="1">Reverse transcriptase Ty1/copia-type domain-containing protein</fullName>
    </recommendedName>
</protein>
<dbReference type="AlphaFoldDB" id="A0A1Y1K4C1"/>
<name>A0A1Y1K4C1_PHOPY</name>
<evidence type="ECO:0000313" key="2">
    <source>
        <dbReference type="EMBL" id="JAV54485.1"/>
    </source>
</evidence>
<organism evidence="2">
    <name type="scientific">Photinus pyralis</name>
    <name type="common">Common eastern firefly</name>
    <name type="synonym">Lampyris pyralis</name>
    <dbReference type="NCBI Taxonomy" id="7054"/>
    <lineage>
        <taxon>Eukaryota</taxon>
        <taxon>Metazoa</taxon>
        <taxon>Ecdysozoa</taxon>
        <taxon>Arthropoda</taxon>
        <taxon>Hexapoda</taxon>
        <taxon>Insecta</taxon>
        <taxon>Pterygota</taxon>
        <taxon>Neoptera</taxon>
        <taxon>Endopterygota</taxon>
        <taxon>Coleoptera</taxon>
        <taxon>Polyphaga</taxon>
        <taxon>Elateriformia</taxon>
        <taxon>Elateroidea</taxon>
        <taxon>Lampyridae</taxon>
        <taxon>Lampyrinae</taxon>
        <taxon>Photinus</taxon>
    </lineage>
</organism>
<dbReference type="EMBL" id="GEZM01096953">
    <property type="protein sequence ID" value="JAV54485.1"/>
    <property type="molecule type" value="Transcribed_RNA"/>
</dbReference>
<reference evidence="2" key="1">
    <citation type="journal article" date="2016" name="Sci. Rep.">
        <title>Molecular characterization of firefly nuptial gifts: a multi-omics approach sheds light on postcopulatory sexual selection.</title>
        <authorList>
            <person name="Al-Wathiqui N."/>
            <person name="Fallon T.R."/>
            <person name="South A."/>
            <person name="Weng J.K."/>
            <person name="Lewis S.M."/>
        </authorList>
    </citation>
    <scope>NUCLEOTIDE SEQUENCE</scope>
</reference>
<feature type="domain" description="Reverse transcriptase Ty1/copia-type" evidence="1">
    <location>
        <begin position="12"/>
        <end position="277"/>
    </location>
</feature>
<accession>A0A1Y1K4C1</accession>
<dbReference type="InterPro" id="IPR043502">
    <property type="entry name" value="DNA/RNA_pol_sf"/>
</dbReference>
<evidence type="ECO:0000259" key="1">
    <source>
        <dbReference type="Pfam" id="PF07727"/>
    </source>
</evidence>
<dbReference type="GO" id="GO:0071897">
    <property type="term" value="P:DNA biosynthetic process"/>
    <property type="evidence" value="ECO:0007669"/>
    <property type="project" value="UniProtKB-ARBA"/>
</dbReference>
<dbReference type="InterPro" id="IPR013103">
    <property type="entry name" value="RVT_2"/>
</dbReference>
<dbReference type="Pfam" id="PF07727">
    <property type="entry name" value="RVT_2"/>
    <property type="match status" value="1"/>
</dbReference>